<dbReference type="EMBL" id="JABTTE010000010">
    <property type="protein sequence ID" value="NSL51858.1"/>
    <property type="molecule type" value="Genomic_DNA"/>
</dbReference>
<keyword evidence="1" id="KW-0805">Transcription regulation</keyword>
<dbReference type="Pfam" id="PF13414">
    <property type="entry name" value="TPR_11"/>
    <property type="match status" value="1"/>
</dbReference>
<keyword evidence="3" id="KW-0804">Transcription</keyword>
<dbReference type="RefSeq" id="WP_173731066.1">
    <property type="nucleotide sequence ID" value="NZ_JABTTE010000010.1"/>
</dbReference>
<dbReference type="GO" id="GO:0006355">
    <property type="term" value="P:regulation of DNA-templated transcription"/>
    <property type="evidence" value="ECO:0007669"/>
    <property type="project" value="InterPro"/>
</dbReference>
<dbReference type="AlphaFoldDB" id="A0A8J8GGB0"/>
<dbReference type="InterPro" id="IPR036388">
    <property type="entry name" value="WH-like_DNA-bd_sf"/>
</dbReference>
<dbReference type="SMART" id="SM00028">
    <property type="entry name" value="TPR"/>
    <property type="match status" value="2"/>
</dbReference>
<name>A0A8J8GGB0_9BACI</name>
<protein>
    <submittedName>
        <fullName evidence="6">Tetratricopeptide repeat protein</fullName>
    </submittedName>
</protein>
<evidence type="ECO:0000313" key="6">
    <source>
        <dbReference type="EMBL" id="NSL51858.1"/>
    </source>
</evidence>
<keyword evidence="4" id="KW-0802">TPR repeat</keyword>
<dbReference type="GO" id="GO:0000160">
    <property type="term" value="P:phosphorelay signal transduction system"/>
    <property type="evidence" value="ECO:0007669"/>
    <property type="project" value="InterPro"/>
</dbReference>
<dbReference type="InterPro" id="IPR011990">
    <property type="entry name" value="TPR-like_helical_dom_sf"/>
</dbReference>
<comment type="caution">
    <text evidence="6">The sequence shown here is derived from an EMBL/GenBank/DDBJ whole genome shotgun (WGS) entry which is preliminary data.</text>
</comment>
<dbReference type="GO" id="GO:0003677">
    <property type="term" value="F:DNA binding"/>
    <property type="evidence" value="ECO:0007669"/>
    <property type="project" value="UniProtKB-KW"/>
</dbReference>
<evidence type="ECO:0000256" key="1">
    <source>
        <dbReference type="ARBA" id="ARBA00023015"/>
    </source>
</evidence>
<sequence>MDTFSNLTEDELLEKEEAWWKREDELNSDWIYEGVEIFKSLSKANPKEIRYKETLSYLLLLQGEDLKLRQHSYEDAIKCLKQVVKLDSSNARAHYRLGFLYFFQKRWTKSIDSFQMSLNSLPRKLRNQLQKDQQMKAHFYIFKVAKMILEENFKKVEKIPPKDLENFGEMKLLLEEMQSSRQVEEKPYQMIVNGVEVRNISEREYEKLSDPFENKGMIILNFKSTNDVTLSLNGKEIFITSALVALIEYLMRNPDGVSSEDIIQRKYRYSRDPHAKLRKDISRLRSRLRSIHANETLIETIDGGYRWNSSYNYRIFKHSRDVSTDLLLD</sequence>
<evidence type="ECO:0000256" key="4">
    <source>
        <dbReference type="PROSITE-ProRule" id="PRU00339"/>
    </source>
</evidence>
<dbReference type="SUPFAM" id="SSF48452">
    <property type="entry name" value="TPR-like"/>
    <property type="match status" value="1"/>
</dbReference>
<dbReference type="SMART" id="SM00862">
    <property type="entry name" value="Trans_reg_C"/>
    <property type="match status" value="1"/>
</dbReference>
<dbReference type="Proteomes" id="UP000625804">
    <property type="component" value="Unassembled WGS sequence"/>
</dbReference>
<dbReference type="Gene3D" id="1.10.10.10">
    <property type="entry name" value="Winged helix-like DNA-binding domain superfamily/Winged helix DNA-binding domain"/>
    <property type="match status" value="1"/>
</dbReference>
<dbReference type="InterPro" id="IPR001867">
    <property type="entry name" value="OmpR/PhoB-type_DNA-bd"/>
</dbReference>
<feature type="domain" description="OmpR/PhoB-type" evidence="5">
    <location>
        <begin position="234"/>
        <end position="307"/>
    </location>
</feature>
<accession>A0A8J8GGB0</accession>
<dbReference type="InterPro" id="IPR019734">
    <property type="entry name" value="TPR_rpt"/>
</dbReference>
<gene>
    <name evidence="6" type="ORF">HR057_08855</name>
</gene>
<dbReference type="InterPro" id="IPR016032">
    <property type="entry name" value="Sig_transdc_resp-reg_C-effctor"/>
</dbReference>
<proteinExistence type="predicted"/>
<evidence type="ECO:0000259" key="5">
    <source>
        <dbReference type="SMART" id="SM00862"/>
    </source>
</evidence>
<keyword evidence="2" id="KW-0238">DNA-binding</keyword>
<evidence type="ECO:0000256" key="2">
    <source>
        <dbReference type="ARBA" id="ARBA00023125"/>
    </source>
</evidence>
<evidence type="ECO:0000313" key="7">
    <source>
        <dbReference type="Proteomes" id="UP000625804"/>
    </source>
</evidence>
<feature type="repeat" description="TPR" evidence="4">
    <location>
        <begin position="91"/>
        <end position="124"/>
    </location>
</feature>
<dbReference type="SUPFAM" id="SSF46894">
    <property type="entry name" value="C-terminal effector domain of the bipartite response regulators"/>
    <property type="match status" value="1"/>
</dbReference>
<dbReference type="Gene3D" id="1.25.40.10">
    <property type="entry name" value="Tetratricopeptide repeat domain"/>
    <property type="match status" value="1"/>
</dbReference>
<keyword evidence="7" id="KW-1185">Reference proteome</keyword>
<evidence type="ECO:0000256" key="3">
    <source>
        <dbReference type="ARBA" id="ARBA00023163"/>
    </source>
</evidence>
<reference evidence="6" key="1">
    <citation type="submission" date="2020-06" db="EMBL/GenBank/DDBJ databases">
        <title>A novel thermopfilic bacterium from Erzurum, Turkey.</title>
        <authorList>
            <person name="Adiguzel A."/>
            <person name="Ay H."/>
            <person name="Baltaci M.O."/>
        </authorList>
    </citation>
    <scope>NUCLEOTIDE SEQUENCE</scope>
    <source>
        <strain evidence="6">P2</strain>
    </source>
</reference>
<organism evidence="6 7">
    <name type="scientific">Calidifontibacillus erzurumensis</name>
    <dbReference type="NCBI Taxonomy" id="2741433"/>
    <lineage>
        <taxon>Bacteria</taxon>
        <taxon>Bacillati</taxon>
        <taxon>Bacillota</taxon>
        <taxon>Bacilli</taxon>
        <taxon>Bacillales</taxon>
        <taxon>Bacillaceae</taxon>
        <taxon>Calidifontibacillus/Schinkia group</taxon>
        <taxon>Calidifontibacillus</taxon>
    </lineage>
</organism>
<dbReference type="PROSITE" id="PS50005">
    <property type="entry name" value="TPR"/>
    <property type="match status" value="1"/>
</dbReference>